<proteinExistence type="predicted"/>
<feature type="region of interest" description="Disordered" evidence="1">
    <location>
        <begin position="1"/>
        <end position="26"/>
    </location>
</feature>
<organism evidence="2 3">
    <name type="scientific">Lithospermum erythrorhizon</name>
    <name type="common">Purple gromwell</name>
    <name type="synonym">Lithospermum officinale var. erythrorhizon</name>
    <dbReference type="NCBI Taxonomy" id="34254"/>
    <lineage>
        <taxon>Eukaryota</taxon>
        <taxon>Viridiplantae</taxon>
        <taxon>Streptophyta</taxon>
        <taxon>Embryophyta</taxon>
        <taxon>Tracheophyta</taxon>
        <taxon>Spermatophyta</taxon>
        <taxon>Magnoliopsida</taxon>
        <taxon>eudicotyledons</taxon>
        <taxon>Gunneridae</taxon>
        <taxon>Pentapetalae</taxon>
        <taxon>asterids</taxon>
        <taxon>lamiids</taxon>
        <taxon>Boraginales</taxon>
        <taxon>Boraginaceae</taxon>
        <taxon>Boraginoideae</taxon>
        <taxon>Lithospermeae</taxon>
        <taxon>Lithospermum</taxon>
    </lineage>
</organism>
<gene>
    <name evidence="2" type="ORF">LIER_34711</name>
</gene>
<evidence type="ECO:0000313" key="2">
    <source>
        <dbReference type="EMBL" id="GAA0187423.1"/>
    </source>
</evidence>
<evidence type="ECO:0000313" key="3">
    <source>
        <dbReference type="Proteomes" id="UP001454036"/>
    </source>
</evidence>
<dbReference type="Proteomes" id="UP001454036">
    <property type="component" value="Unassembled WGS sequence"/>
</dbReference>
<dbReference type="AlphaFoldDB" id="A0AAV3S0C9"/>
<keyword evidence="3" id="KW-1185">Reference proteome</keyword>
<reference evidence="2 3" key="1">
    <citation type="submission" date="2024-01" db="EMBL/GenBank/DDBJ databases">
        <title>The complete chloroplast genome sequence of Lithospermum erythrorhizon: insights into the phylogenetic relationship among Boraginaceae species and the maternal lineages of purple gromwells.</title>
        <authorList>
            <person name="Okada T."/>
            <person name="Watanabe K."/>
        </authorList>
    </citation>
    <scope>NUCLEOTIDE SEQUENCE [LARGE SCALE GENOMIC DNA]</scope>
</reference>
<name>A0AAV3S0C9_LITER</name>
<comment type="caution">
    <text evidence="2">The sequence shown here is derived from an EMBL/GenBank/DDBJ whole genome shotgun (WGS) entry which is preliminary data.</text>
</comment>
<sequence>MERLGLAVTSSPSLADSSESSEPPAPRWRLQATLSSLLYHTSPHAYSWSTGTFFLEQHQPHFPLYSLSLHEETNSPMAGKNPLLKEIKTQFPKASWNEHYKRSWGEFKGPCQKEKDAERRGAEEKTKKAEGPHYCRGNPKGRRSSCCGTGSDHYSIHQKVLMRTPFEGETPDAPQG</sequence>
<feature type="region of interest" description="Disordered" evidence="1">
    <location>
        <begin position="111"/>
        <end position="149"/>
    </location>
</feature>
<feature type="compositionally biased region" description="Low complexity" evidence="1">
    <location>
        <begin position="10"/>
        <end position="22"/>
    </location>
</feature>
<evidence type="ECO:0000256" key="1">
    <source>
        <dbReference type="SAM" id="MobiDB-lite"/>
    </source>
</evidence>
<dbReference type="EMBL" id="BAABME010014693">
    <property type="protein sequence ID" value="GAA0187423.1"/>
    <property type="molecule type" value="Genomic_DNA"/>
</dbReference>
<feature type="compositionally biased region" description="Basic and acidic residues" evidence="1">
    <location>
        <begin position="111"/>
        <end position="133"/>
    </location>
</feature>
<protein>
    <submittedName>
        <fullName evidence="2">Uncharacterized protein</fullName>
    </submittedName>
</protein>
<accession>A0AAV3S0C9</accession>